<accession>A0ABY7YRJ4</accession>
<reference evidence="1 2" key="1">
    <citation type="submission" date="2023-02" db="EMBL/GenBank/DDBJ databases">
        <title>Devosia algicola sp. nov., isolated from the phycosphere of marine algae.</title>
        <authorList>
            <person name="Kim J.M."/>
            <person name="Lee J.K."/>
            <person name="Choi B.J."/>
            <person name="Bayburt H."/>
            <person name="Jeon C.O."/>
        </authorList>
    </citation>
    <scope>NUCLEOTIDE SEQUENCE [LARGE SCALE GENOMIC DNA]</scope>
    <source>
        <strain evidence="1 2">G20-9</strain>
    </source>
</reference>
<gene>
    <name evidence="1" type="ORF">PSQ19_06095</name>
</gene>
<sequence>MTIGSVNDSPRTSRIRSPLVYVETKTNAWAAEIGYLTSAGLSADAIAEALGDGTSPDTIRKQWQKWRFKELGHNSKDIRLRVPFNVKERSLIQFRAADNGLSAVEWLRRLALVVAQERNGFAKLVGDQFY</sequence>
<dbReference type="Proteomes" id="UP001220530">
    <property type="component" value="Chromosome"/>
</dbReference>
<name>A0ABY7YRJ4_9HYPH</name>
<dbReference type="EMBL" id="CP118246">
    <property type="protein sequence ID" value="WDR03639.1"/>
    <property type="molecule type" value="Genomic_DNA"/>
</dbReference>
<protein>
    <submittedName>
        <fullName evidence="1">Uncharacterized protein</fullName>
    </submittedName>
</protein>
<evidence type="ECO:0000313" key="1">
    <source>
        <dbReference type="EMBL" id="WDR03639.1"/>
    </source>
</evidence>
<organism evidence="1 2">
    <name type="scientific">Devosia algicola</name>
    <dbReference type="NCBI Taxonomy" id="3026418"/>
    <lineage>
        <taxon>Bacteria</taxon>
        <taxon>Pseudomonadati</taxon>
        <taxon>Pseudomonadota</taxon>
        <taxon>Alphaproteobacteria</taxon>
        <taxon>Hyphomicrobiales</taxon>
        <taxon>Devosiaceae</taxon>
        <taxon>Devosia</taxon>
    </lineage>
</organism>
<dbReference type="RefSeq" id="WP_282220029.1">
    <property type="nucleotide sequence ID" value="NZ_CP118246.1"/>
</dbReference>
<proteinExistence type="predicted"/>
<evidence type="ECO:0000313" key="2">
    <source>
        <dbReference type="Proteomes" id="UP001220530"/>
    </source>
</evidence>
<keyword evidence="2" id="KW-1185">Reference proteome</keyword>